<accession>A0A1Z5K474</accession>
<evidence type="ECO:0008006" key="3">
    <source>
        <dbReference type="Google" id="ProtNLM"/>
    </source>
</evidence>
<dbReference type="OrthoDB" id="120976at2759"/>
<evidence type="ECO:0000313" key="1">
    <source>
        <dbReference type="EMBL" id="GAX21025.1"/>
    </source>
</evidence>
<dbReference type="EMBL" id="BDSP01000153">
    <property type="protein sequence ID" value="GAX21025.1"/>
    <property type="molecule type" value="Genomic_DNA"/>
</dbReference>
<dbReference type="InParanoid" id="A0A1Z5K474"/>
<evidence type="ECO:0000313" key="2">
    <source>
        <dbReference type="Proteomes" id="UP000198406"/>
    </source>
</evidence>
<comment type="caution">
    <text evidence="1">The sequence shown here is derived from an EMBL/GenBank/DDBJ whole genome shotgun (WGS) entry which is preliminary data.</text>
</comment>
<sequence length="194" mass="20776">MTTLEISSTHTTFAQIRAKLEAAGKFSKFVMDNVTIDGDEEDMIALAKHFRGKPLESVTFRNVVATDAEVDLGLIISTILVTASQFKHLQVKGMCFGAKSVISSVSYASALESIELVQCGLVDEDAMKMVDALAKASTVTSVDVNGNEFSDFCAHAFTDGLKKKTSVTNVKIDKMIVGETKATMTAHKKSATAA</sequence>
<keyword evidence="2" id="KW-1185">Reference proteome</keyword>
<dbReference type="InterPro" id="IPR032675">
    <property type="entry name" value="LRR_dom_sf"/>
</dbReference>
<organism evidence="1 2">
    <name type="scientific">Fistulifera solaris</name>
    <name type="common">Oleaginous diatom</name>
    <dbReference type="NCBI Taxonomy" id="1519565"/>
    <lineage>
        <taxon>Eukaryota</taxon>
        <taxon>Sar</taxon>
        <taxon>Stramenopiles</taxon>
        <taxon>Ochrophyta</taxon>
        <taxon>Bacillariophyta</taxon>
        <taxon>Bacillariophyceae</taxon>
        <taxon>Bacillariophycidae</taxon>
        <taxon>Naviculales</taxon>
        <taxon>Naviculaceae</taxon>
        <taxon>Fistulifera</taxon>
    </lineage>
</organism>
<reference evidence="1 2" key="1">
    <citation type="journal article" date="2015" name="Plant Cell">
        <title>Oil accumulation by the oleaginous diatom Fistulifera solaris as revealed by the genome and transcriptome.</title>
        <authorList>
            <person name="Tanaka T."/>
            <person name="Maeda Y."/>
            <person name="Veluchamy A."/>
            <person name="Tanaka M."/>
            <person name="Abida H."/>
            <person name="Marechal E."/>
            <person name="Bowler C."/>
            <person name="Muto M."/>
            <person name="Sunaga Y."/>
            <person name="Tanaka M."/>
            <person name="Yoshino T."/>
            <person name="Taniguchi T."/>
            <person name="Fukuda Y."/>
            <person name="Nemoto M."/>
            <person name="Matsumoto M."/>
            <person name="Wong P.S."/>
            <person name="Aburatani S."/>
            <person name="Fujibuchi W."/>
        </authorList>
    </citation>
    <scope>NUCLEOTIDE SEQUENCE [LARGE SCALE GENOMIC DNA]</scope>
    <source>
        <strain evidence="1 2">JPCC DA0580</strain>
    </source>
</reference>
<dbReference type="AlphaFoldDB" id="A0A1Z5K474"/>
<gene>
    <name evidence="1" type="ORF">FisN_1Lh303</name>
</gene>
<protein>
    <recommendedName>
        <fullName evidence="3">Tropomodulin</fullName>
    </recommendedName>
</protein>
<dbReference type="Gene3D" id="3.80.10.10">
    <property type="entry name" value="Ribonuclease Inhibitor"/>
    <property type="match status" value="1"/>
</dbReference>
<dbReference type="SUPFAM" id="SSF52047">
    <property type="entry name" value="RNI-like"/>
    <property type="match status" value="1"/>
</dbReference>
<proteinExistence type="predicted"/>
<name>A0A1Z5K474_FISSO</name>
<dbReference type="Proteomes" id="UP000198406">
    <property type="component" value="Unassembled WGS sequence"/>
</dbReference>